<evidence type="ECO:0000256" key="5">
    <source>
        <dbReference type="ARBA" id="ARBA00023136"/>
    </source>
</evidence>
<keyword evidence="2" id="KW-0812">Transmembrane</keyword>
<evidence type="ECO:0000259" key="8">
    <source>
        <dbReference type="PROSITE" id="PS51762"/>
    </source>
</evidence>
<feature type="domain" description="WSC" evidence="7">
    <location>
        <begin position="321"/>
        <end position="415"/>
    </location>
</feature>
<name>A0A1B6CVB4_9HEMI</name>
<dbReference type="InterPro" id="IPR000757">
    <property type="entry name" value="Beta-glucanase-like"/>
</dbReference>
<accession>A0A1B6CVB4</accession>
<evidence type="ECO:0008006" key="10">
    <source>
        <dbReference type="Google" id="ProtNLM"/>
    </source>
</evidence>
<dbReference type="SUPFAM" id="SSF49899">
    <property type="entry name" value="Concanavalin A-like lectins/glucanases"/>
    <property type="match status" value="1"/>
</dbReference>
<dbReference type="SMART" id="SM00321">
    <property type="entry name" value="WSC"/>
    <property type="match status" value="4"/>
</dbReference>
<keyword evidence="3" id="KW-0732">Signal</keyword>
<dbReference type="InterPro" id="IPR002889">
    <property type="entry name" value="WSC_carb-bd"/>
</dbReference>
<reference evidence="9" key="1">
    <citation type="submission" date="2015-12" db="EMBL/GenBank/DDBJ databases">
        <title>De novo transcriptome assembly of four potential Pierce s Disease insect vectors from Arizona vineyards.</title>
        <authorList>
            <person name="Tassone E.E."/>
        </authorList>
    </citation>
    <scope>NUCLEOTIDE SEQUENCE</scope>
</reference>
<dbReference type="Gene3D" id="2.60.120.200">
    <property type="match status" value="1"/>
</dbReference>
<keyword evidence="4" id="KW-1133">Transmembrane helix</keyword>
<proteinExistence type="predicted"/>
<dbReference type="PROSITE" id="PS51762">
    <property type="entry name" value="GH16_2"/>
    <property type="match status" value="1"/>
</dbReference>
<dbReference type="GO" id="GO:0005886">
    <property type="term" value="C:plasma membrane"/>
    <property type="evidence" value="ECO:0007669"/>
    <property type="project" value="TreeGrafter"/>
</dbReference>
<comment type="subcellular location">
    <subcellularLocation>
        <location evidence="1">Membrane</location>
        <topology evidence="1">Single-pass membrane protein</topology>
    </subcellularLocation>
</comment>
<evidence type="ECO:0000256" key="4">
    <source>
        <dbReference type="ARBA" id="ARBA00022989"/>
    </source>
</evidence>
<evidence type="ECO:0000259" key="7">
    <source>
        <dbReference type="PROSITE" id="PS51212"/>
    </source>
</evidence>
<organism evidence="9">
    <name type="scientific">Clastoptera arizonana</name>
    <name type="common">Arizona spittle bug</name>
    <dbReference type="NCBI Taxonomy" id="38151"/>
    <lineage>
        <taxon>Eukaryota</taxon>
        <taxon>Metazoa</taxon>
        <taxon>Ecdysozoa</taxon>
        <taxon>Arthropoda</taxon>
        <taxon>Hexapoda</taxon>
        <taxon>Insecta</taxon>
        <taxon>Pterygota</taxon>
        <taxon>Neoptera</taxon>
        <taxon>Paraneoptera</taxon>
        <taxon>Hemiptera</taxon>
        <taxon>Auchenorrhyncha</taxon>
        <taxon>Cercopoidea</taxon>
        <taxon>Clastopteridae</taxon>
        <taxon>Clastoptera</taxon>
    </lineage>
</organism>
<dbReference type="PANTHER" id="PTHR24269">
    <property type="entry name" value="KREMEN PROTEIN"/>
    <property type="match status" value="1"/>
</dbReference>
<keyword evidence="6" id="KW-0325">Glycoprotein</keyword>
<evidence type="ECO:0000256" key="1">
    <source>
        <dbReference type="ARBA" id="ARBA00004167"/>
    </source>
</evidence>
<sequence>MLYITLYCKEFSKATEDLGCLEYTKEVKDSIGYRKIFDDGLTPEICKDLCFKRGYKYAATTQGKECICVEYDSGKPVPRTVSNSFCNRECNGDVTKKCGGDNVISVYQTITYDSLTIGKSLGCFDDYVENGILNQTRFELNNTNSPQKCLNMCQQLGFKFSGVKNLYECYCGNEFNIAESNRSLEIDRSECSIPCPGDPTQDCGWTFAISIYRVGKPDKLPDGGLAGCFTINDGWESNYEEKMGKHTTPFRCMSKCFLLGYGYAGIKHGTECHCRNSTLGVVPVNKSNCNYKCEGELHVAAGNCGGPNAISGYSLGLLPQKGEKLGCYKDQNTYPLLDGYKADLISTNSETHCVTICYHLGFGYSGTRSGYKCLCGNTVPKTSETVPDEECNENCSGDQSQKCGAYQRLSIYKTGLQITSNDVSGVCEKSPTIANGANVCKGAVIFKDTFVNPTQFSSKWHREVKFPDDDEYEFVTYNSDEEQLYVNNSKLIIKPTLLPDDIVVRGDLKLKGCTEAPGTQHCERKAISYLIIPPVKSASVSTKNSLNFKYGIVNIRAKVPAGDWIVPQFYLKPRYYSYGPLYKSGIIRIGTVKGNQNLVCNNQSYGINYVENGVLLGDGMSVKAKTMKTFSKKPWNTQFHNYTLYWSPDEIKFSIDNLQVTKLYPDEHPVLSESVGFSPEQSEIWKQGSRIAPFDKEFYLSIGVSVGGMREFDDNCISGETYKPWKNTEVKALFKFWQNRMEWNKKTWGEKSVLEVENVVITAI</sequence>
<dbReference type="EMBL" id="GEDC01019941">
    <property type="protein sequence ID" value="JAS17357.1"/>
    <property type="molecule type" value="Transcribed_RNA"/>
</dbReference>
<dbReference type="GO" id="GO:0005975">
    <property type="term" value="P:carbohydrate metabolic process"/>
    <property type="evidence" value="ECO:0007669"/>
    <property type="project" value="InterPro"/>
</dbReference>
<dbReference type="PROSITE" id="PS51212">
    <property type="entry name" value="WSC"/>
    <property type="match status" value="4"/>
</dbReference>
<protein>
    <recommendedName>
        <fullName evidence="10">GH16 domain-containing protein</fullName>
    </recommendedName>
</protein>
<feature type="domain" description="WSC" evidence="7">
    <location>
        <begin position="222"/>
        <end position="316"/>
    </location>
</feature>
<dbReference type="InterPro" id="IPR051836">
    <property type="entry name" value="Kremen_rcpt"/>
</dbReference>
<evidence type="ECO:0000256" key="2">
    <source>
        <dbReference type="ARBA" id="ARBA00022692"/>
    </source>
</evidence>
<dbReference type="InterPro" id="IPR013320">
    <property type="entry name" value="ConA-like_dom_sf"/>
</dbReference>
<dbReference type="GO" id="GO:0004553">
    <property type="term" value="F:hydrolase activity, hydrolyzing O-glycosyl compounds"/>
    <property type="evidence" value="ECO:0007669"/>
    <property type="project" value="InterPro"/>
</dbReference>
<feature type="domain" description="WSC" evidence="7">
    <location>
        <begin position="117"/>
        <end position="215"/>
    </location>
</feature>
<dbReference type="PANTHER" id="PTHR24269:SF16">
    <property type="entry name" value="PROTEIN SLG1"/>
    <property type="match status" value="1"/>
</dbReference>
<dbReference type="AlphaFoldDB" id="A0A1B6CVB4"/>
<evidence type="ECO:0000256" key="3">
    <source>
        <dbReference type="ARBA" id="ARBA00022729"/>
    </source>
</evidence>
<gene>
    <name evidence="9" type="ORF">g.31671</name>
</gene>
<evidence type="ECO:0000313" key="9">
    <source>
        <dbReference type="EMBL" id="JAS17357.1"/>
    </source>
</evidence>
<evidence type="ECO:0000256" key="6">
    <source>
        <dbReference type="ARBA" id="ARBA00023180"/>
    </source>
</evidence>
<dbReference type="Pfam" id="PF01822">
    <property type="entry name" value="WSC"/>
    <property type="match status" value="4"/>
</dbReference>
<feature type="domain" description="GH16" evidence="8">
    <location>
        <begin position="447"/>
        <end position="764"/>
    </location>
</feature>
<dbReference type="Pfam" id="PF00722">
    <property type="entry name" value="Glyco_hydro_16"/>
    <property type="match status" value="1"/>
</dbReference>
<keyword evidence="5" id="KW-0472">Membrane</keyword>
<feature type="domain" description="WSC" evidence="7">
    <location>
        <begin position="14"/>
        <end position="110"/>
    </location>
</feature>